<dbReference type="InterPro" id="IPR000943">
    <property type="entry name" value="RNA_pol_sigma70"/>
</dbReference>
<organism evidence="2 3">
    <name type="scientific">Candidatus Uhrbacteria bacterium GW2011_GWF2_41_16</name>
    <dbReference type="NCBI Taxonomy" id="1618997"/>
    <lineage>
        <taxon>Bacteria</taxon>
        <taxon>Candidatus Uhriibacteriota</taxon>
    </lineage>
</organism>
<protein>
    <submittedName>
        <fullName evidence="2">RNA polymerase sigma factor, sigma-70 family</fullName>
    </submittedName>
</protein>
<evidence type="ECO:0000313" key="3">
    <source>
        <dbReference type="Proteomes" id="UP000034746"/>
    </source>
</evidence>
<dbReference type="PANTHER" id="PTHR30603">
    <property type="entry name" value="RNA POLYMERASE SIGMA FACTOR RPO"/>
    <property type="match status" value="1"/>
</dbReference>
<name>A0A0G0Y698_9BACT</name>
<gene>
    <name evidence="2" type="ORF">UU48_C0041G0007</name>
</gene>
<evidence type="ECO:0000313" key="2">
    <source>
        <dbReference type="EMBL" id="KKR95847.1"/>
    </source>
</evidence>
<dbReference type="Pfam" id="PF04545">
    <property type="entry name" value="Sigma70_r4"/>
    <property type="match status" value="1"/>
</dbReference>
<dbReference type="GO" id="GO:0006352">
    <property type="term" value="P:DNA-templated transcription initiation"/>
    <property type="evidence" value="ECO:0007669"/>
    <property type="project" value="InterPro"/>
</dbReference>
<dbReference type="SUPFAM" id="SSF88659">
    <property type="entry name" value="Sigma3 and sigma4 domains of RNA polymerase sigma factors"/>
    <property type="match status" value="1"/>
</dbReference>
<dbReference type="InterPro" id="IPR007630">
    <property type="entry name" value="RNA_pol_sigma70_r4"/>
</dbReference>
<proteinExistence type="predicted"/>
<dbReference type="AlphaFoldDB" id="A0A0G0Y698"/>
<accession>A0A0G0Y698</accession>
<dbReference type="EMBL" id="LCAU01000041">
    <property type="protein sequence ID" value="KKR95847.1"/>
    <property type="molecule type" value="Genomic_DNA"/>
</dbReference>
<dbReference type="Gene3D" id="1.10.10.10">
    <property type="entry name" value="Winged helix-like DNA-binding domain superfamily/Winged helix DNA-binding domain"/>
    <property type="match status" value="1"/>
</dbReference>
<reference evidence="2 3" key="1">
    <citation type="journal article" date="2015" name="Nature">
        <title>rRNA introns, odd ribosomes, and small enigmatic genomes across a large radiation of phyla.</title>
        <authorList>
            <person name="Brown C.T."/>
            <person name="Hug L.A."/>
            <person name="Thomas B.C."/>
            <person name="Sharon I."/>
            <person name="Castelle C.J."/>
            <person name="Singh A."/>
            <person name="Wilkins M.J."/>
            <person name="Williams K.H."/>
            <person name="Banfield J.F."/>
        </authorList>
    </citation>
    <scope>NUCLEOTIDE SEQUENCE [LARGE SCALE GENOMIC DNA]</scope>
</reference>
<dbReference type="Proteomes" id="UP000034746">
    <property type="component" value="Unassembled WGS sequence"/>
</dbReference>
<dbReference type="PROSITE" id="PS00716">
    <property type="entry name" value="SIGMA70_2"/>
    <property type="match status" value="1"/>
</dbReference>
<dbReference type="InterPro" id="IPR036388">
    <property type="entry name" value="WH-like_DNA-bd_sf"/>
</dbReference>
<comment type="caution">
    <text evidence="2">The sequence shown here is derived from an EMBL/GenBank/DDBJ whole genome shotgun (WGS) entry which is preliminary data.</text>
</comment>
<sequence length="67" mass="7781">NLTEREQYIIRYHFGLTGTMVKKKFKTLKQIGDELGITKERVRQIELVALGKLRQTLSAEEFELLTG</sequence>
<dbReference type="InterPro" id="IPR013324">
    <property type="entry name" value="RNA_pol_sigma_r3/r4-like"/>
</dbReference>
<feature type="domain" description="RNA polymerase sigma-70" evidence="1">
    <location>
        <begin position="27"/>
        <end position="53"/>
    </location>
</feature>
<dbReference type="PANTHER" id="PTHR30603:SF47">
    <property type="entry name" value="RNA POLYMERASE SIGMA FACTOR SIGD, CHLOROPLASTIC"/>
    <property type="match status" value="1"/>
</dbReference>
<dbReference type="InterPro" id="IPR050239">
    <property type="entry name" value="Sigma-70_RNA_pol_init_factors"/>
</dbReference>
<feature type="non-terminal residue" evidence="2">
    <location>
        <position position="1"/>
    </location>
</feature>
<evidence type="ECO:0000259" key="1">
    <source>
        <dbReference type="PROSITE" id="PS00716"/>
    </source>
</evidence>
<dbReference type="GO" id="GO:0003700">
    <property type="term" value="F:DNA-binding transcription factor activity"/>
    <property type="evidence" value="ECO:0007669"/>
    <property type="project" value="InterPro"/>
</dbReference>